<dbReference type="Proteomes" id="UP000030745">
    <property type="component" value="Unassembled WGS sequence"/>
</dbReference>
<dbReference type="KEGG" id="spar:SPRG_17603"/>
<protein>
    <submittedName>
        <fullName evidence="2">Uncharacterized protein</fullName>
    </submittedName>
</protein>
<gene>
    <name evidence="2" type="ORF">SPRG_17603</name>
</gene>
<dbReference type="AlphaFoldDB" id="A0A067BRK5"/>
<evidence type="ECO:0000256" key="1">
    <source>
        <dbReference type="SAM" id="MobiDB-lite"/>
    </source>
</evidence>
<feature type="compositionally biased region" description="Low complexity" evidence="1">
    <location>
        <begin position="1"/>
        <end position="20"/>
    </location>
</feature>
<feature type="region of interest" description="Disordered" evidence="1">
    <location>
        <begin position="1"/>
        <end position="24"/>
    </location>
</feature>
<reference evidence="2 3" key="1">
    <citation type="journal article" date="2013" name="PLoS Genet.">
        <title>Distinctive expansion of potential virulence genes in the genome of the oomycete fish pathogen Saprolegnia parasitica.</title>
        <authorList>
            <person name="Jiang R.H."/>
            <person name="de Bruijn I."/>
            <person name="Haas B.J."/>
            <person name="Belmonte R."/>
            <person name="Lobach L."/>
            <person name="Christie J."/>
            <person name="van den Ackerveken G."/>
            <person name="Bottin A."/>
            <person name="Bulone V."/>
            <person name="Diaz-Moreno S.M."/>
            <person name="Dumas B."/>
            <person name="Fan L."/>
            <person name="Gaulin E."/>
            <person name="Govers F."/>
            <person name="Grenville-Briggs L.J."/>
            <person name="Horner N.R."/>
            <person name="Levin J.Z."/>
            <person name="Mammella M."/>
            <person name="Meijer H.J."/>
            <person name="Morris P."/>
            <person name="Nusbaum C."/>
            <person name="Oome S."/>
            <person name="Phillips A.J."/>
            <person name="van Rooyen D."/>
            <person name="Rzeszutek E."/>
            <person name="Saraiva M."/>
            <person name="Secombes C.J."/>
            <person name="Seidl M.F."/>
            <person name="Snel B."/>
            <person name="Stassen J.H."/>
            <person name="Sykes S."/>
            <person name="Tripathy S."/>
            <person name="van den Berg H."/>
            <person name="Vega-Arreguin J.C."/>
            <person name="Wawra S."/>
            <person name="Young S.K."/>
            <person name="Zeng Q."/>
            <person name="Dieguez-Uribeondo J."/>
            <person name="Russ C."/>
            <person name="Tyler B.M."/>
            <person name="van West P."/>
        </authorList>
    </citation>
    <scope>NUCLEOTIDE SEQUENCE [LARGE SCALE GENOMIC DNA]</scope>
    <source>
        <strain evidence="2 3">CBS 223.65</strain>
    </source>
</reference>
<name>A0A067BRK5_SAPPC</name>
<dbReference type="VEuPathDB" id="FungiDB:SPRG_17603"/>
<dbReference type="RefSeq" id="XP_012212352.1">
    <property type="nucleotide sequence ID" value="XM_012356962.1"/>
</dbReference>
<sequence length="75" mass="7977">SSLSLENSSSSRSNCNSGSSTGRTVCENRRCAAAKRSGVEKSQCGAYNKPLRPIDAATSRHEKPSKTCCSVLVRL</sequence>
<dbReference type="EMBL" id="KK583851">
    <property type="protein sequence ID" value="KDO16941.1"/>
    <property type="molecule type" value="Genomic_DNA"/>
</dbReference>
<accession>A0A067BRK5</accession>
<proteinExistence type="predicted"/>
<evidence type="ECO:0000313" key="3">
    <source>
        <dbReference type="Proteomes" id="UP000030745"/>
    </source>
</evidence>
<keyword evidence="3" id="KW-1185">Reference proteome</keyword>
<feature type="non-terminal residue" evidence="2">
    <location>
        <position position="1"/>
    </location>
</feature>
<evidence type="ECO:0000313" key="2">
    <source>
        <dbReference type="EMBL" id="KDO16941.1"/>
    </source>
</evidence>
<organism evidence="2 3">
    <name type="scientific">Saprolegnia parasitica (strain CBS 223.65)</name>
    <dbReference type="NCBI Taxonomy" id="695850"/>
    <lineage>
        <taxon>Eukaryota</taxon>
        <taxon>Sar</taxon>
        <taxon>Stramenopiles</taxon>
        <taxon>Oomycota</taxon>
        <taxon>Saprolegniomycetes</taxon>
        <taxon>Saprolegniales</taxon>
        <taxon>Saprolegniaceae</taxon>
        <taxon>Saprolegnia</taxon>
    </lineage>
</organism>
<dbReference type="GeneID" id="24139137"/>